<accession>K0AXR7</accession>
<dbReference type="OrthoDB" id="1707704at2"/>
<evidence type="ECO:0000256" key="10">
    <source>
        <dbReference type="ARBA" id="ARBA00023225"/>
    </source>
</evidence>
<evidence type="ECO:0000256" key="9">
    <source>
        <dbReference type="ARBA" id="ARBA00023136"/>
    </source>
</evidence>
<proteinExistence type="inferred from homology"/>
<evidence type="ECO:0000256" key="5">
    <source>
        <dbReference type="ARBA" id="ARBA00022475"/>
    </source>
</evidence>
<dbReference type="AlphaFoldDB" id="K0AXR7"/>
<evidence type="ECO:0000313" key="12">
    <source>
        <dbReference type="EMBL" id="AFS78608.1"/>
    </source>
</evidence>
<evidence type="ECO:0000313" key="13">
    <source>
        <dbReference type="Proteomes" id="UP000006094"/>
    </source>
</evidence>
<protein>
    <recommendedName>
        <fullName evidence="3">Flagellar FliJ protein</fullName>
    </recommendedName>
</protein>
<dbReference type="GO" id="GO:0015031">
    <property type="term" value="P:protein transport"/>
    <property type="evidence" value="ECO:0007669"/>
    <property type="project" value="UniProtKB-KW"/>
</dbReference>
<keyword evidence="10" id="KW-1006">Bacterial flagellum protein export</keyword>
<keyword evidence="12" id="KW-0969">Cilium</keyword>
<dbReference type="GO" id="GO:0071973">
    <property type="term" value="P:bacterial-type flagellum-dependent cell motility"/>
    <property type="evidence" value="ECO:0007669"/>
    <property type="project" value="InterPro"/>
</dbReference>
<keyword evidence="9" id="KW-0472">Membrane</keyword>
<sequence>MSKFNFRLQKILDHRETVENVNKGKYGTAKRMLEQELEKLENIEEMKNFLNKEKENIVEKTTTIESLKIYNSCLTDIAEKIKVQNKKIEEAEHVVEKTRYELIESTKEKK</sequence>
<dbReference type="Proteomes" id="UP000006094">
    <property type="component" value="Chromosome"/>
</dbReference>
<dbReference type="HOGENOM" id="CLU_2166527_0_0_9"/>
<evidence type="ECO:0000256" key="3">
    <source>
        <dbReference type="ARBA" id="ARBA00020392"/>
    </source>
</evidence>
<dbReference type="STRING" id="1128398.Curi_c16000"/>
<evidence type="ECO:0000256" key="11">
    <source>
        <dbReference type="SAM" id="Coils"/>
    </source>
</evidence>
<evidence type="ECO:0000256" key="7">
    <source>
        <dbReference type="ARBA" id="ARBA00022795"/>
    </source>
</evidence>
<evidence type="ECO:0000256" key="4">
    <source>
        <dbReference type="ARBA" id="ARBA00022448"/>
    </source>
</evidence>
<gene>
    <name evidence="12" type="primary">fliJ</name>
    <name evidence="12" type="ordered locus">Curi_c16000</name>
</gene>
<keyword evidence="5" id="KW-1003">Cell membrane</keyword>
<organism evidence="12 13">
    <name type="scientific">Gottschalkia acidurici (strain ATCC 7906 / DSM 604 / BCRC 14475 / CIP 104303 / KCTC 5404 / NCIMB 10678 / 9a)</name>
    <name type="common">Clostridium acidurici</name>
    <dbReference type="NCBI Taxonomy" id="1128398"/>
    <lineage>
        <taxon>Bacteria</taxon>
        <taxon>Bacillati</taxon>
        <taxon>Bacillota</taxon>
        <taxon>Tissierellia</taxon>
        <taxon>Tissierellales</taxon>
        <taxon>Gottschalkiaceae</taxon>
        <taxon>Gottschalkia</taxon>
    </lineage>
</organism>
<evidence type="ECO:0000256" key="1">
    <source>
        <dbReference type="ARBA" id="ARBA00004413"/>
    </source>
</evidence>
<dbReference type="Pfam" id="PF02050">
    <property type="entry name" value="FliJ"/>
    <property type="match status" value="1"/>
</dbReference>
<dbReference type="GO" id="GO:0005886">
    <property type="term" value="C:plasma membrane"/>
    <property type="evidence" value="ECO:0007669"/>
    <property type="project" value="UniProtKB-SubCell"/>
</dbReference>
<name>K0AXR7_GOTA9</name>
<dbReference type="Gene3D" id="1.10.287.1700">
    <property type="match status" value="1"/>
</dbReference>
<comment type="similarity">
    <text evidence="2">Belongs to the FliJ family.</text>
</comment>
<keyword evidence="12" id="KW-0966">Cell projection</keyword>
<evidence type="ECO:0000256" key="2">
    <source>
        <dbReference type="ARBA" id="ARBA00010004"/>
    </source>
</evidence>
<keyword evidence="12" id="KW-0282">Flagellum</keyword>
<dbReference type="RefSeq" id="WP_014967744.1">
    <property type="nucleotide sequence ID" value="NC_018664.1"/>
</dbReference>
<keyword evidence="11" id="KW-0175">Coiled coil</keyword>
<evidence type="ECO:0000256" key="8">
    <source>
        <dbReference type="ARBA" id="ARBA00022927"/>
    </source>
</evidence>
<keyword evidence="13" id="KW-1185">Reference proteome</keyword>
<comment type="subcellular location">
    <subcellularLocation>
        <location evidence="1">Cell membrane</location>
        <topology evidence="1">Peripheral membrane protein</topology>
        <orientation evidence="1">Cytoplasmic side</orientation>
    </subcellularLocation>
</comment>
<keyword evidence="8" id="KW-0653">Protein transport</keyword>
<dbReference type="KEGG" id="cad:Curi_c16000"/>
<dbReference type="GO" id="GO:0006935">
    <property type="term" value="P:chemotaxis"/>
    <property type="evidence" value="ECO:0007669"/>
    <property type="project" value="UniProtKB-KW"/>
</dbReference>
<reference evidence="12 13" key="1">
    <citation type="journal article" date="2012" name="PLoS ONE">
        <title>The purine-utilizing bacterium Clostridium acidurici 9a: a genome-guided metabolic reconsideration.</title>
        <authorList>
            <person name="Hartwich K."/>
            <person name="Poehlein A."/>
            <person name="Daniel R."/>
        </authorList>
    </citation>
    <scope>NUCLEOTIDE SEQUENCE [LARGE SCALE GENOMIC DNA]</scope>
    <source>
        <strain evidence="13">ATCC 7906 / DSM 604 / BCRC 14475 / CIP 104303 / KCTC 5404 / NCIMB 10678 / 9a</strain>
    </source>
</reference>
<dbReference type="InterPro" id="IPR053716">
    <property type="entry name" value="Flag_assembly_chemotaxis_eff"/>
</dbReference>
<keyword evidence="7" id="KW-1005">Bacterial flagellum biogenesis</keyword>
<keyword evidence="4" id="KW-0813">Transport</keyword>
<dbReference type="GO" id="GO:0009288">
    <property type="term" value="C:bacterial-type flagellum"/>
    <property type="evidence" value="ECO:0007669"/>
    <property type="project" value="InterPro"/>
</dbReference>
<keyword evidence="6" id="KW-0145">Chemotaxis</keyword>
<dbReference type="EMBL" id="CP003326">
    <property type="protein sequence ID" value="AFS78608.1"/>
    <property type="molecule type" value="Genomic_DNA"/>
</dbReference>
<dbReference type="GO" id="GO:0044781">
    <property type="term" value="P:bacterial-type flagellum organization"/>
    <property type="evidence" value="ECO:0007669"/>
    <property type="project" value="UniProtKB-KW"/>
</dbReference>
<dbReference type="InterPro" id="IPR012823">
    <property type="entry name" value="Flagell_FliJ"/>
</dbReference>
<feature type="coiled-coil region" evidence="11">
    <location>
        <begin position="26"/>
        <end position="94"/>
    </location>
</feature>
<evidence type="ECO:0000256" key="6">
    <source>
        <dbReference type="ARBA" id="ARBA00022500"/>
    </source>
</evidence>